<dbReference type="AlphaFoldDB" id="A0A1C3UBE9"/>
<evidence type="ECO:0000259" key="8">
    <source>
        <dbReference type="Pfam" id="PF02687"/>
    </source>
</evidence>
<organism evidence="9 10">
    <name type="scientific">Rhizobium miluonense</name>
    <dbReference type="NCBI Taxonomy" id="411945"/>
    <lineage>
        <taxon>Bacteria</taxon>
        <taxon>Pseudomonadati</taxon>
        <taxon>Pseudomonadota</taxon>
        <taxon>Alphaproteobacteria</taxon>
        <taxon>Hyphomicrobiales</taxon>
        <taxon>Rhizobiaceae</taxon>
        <taxon>Rhizobium/Agrobacterium group</taxon>
        <taxon>Rhizobium</taxon>
    </lineage>
</organism>
<feature type="transmembrane region" description="Helical" evidence="7">
    <location>
        <begin position="311"/>
        <end position="337"/>
    </location>
</feature>
<keyword evidence="2" id="KW-0813">Transport</keyword>
<sequence>MAVAIARKTLLYEWRRFLPAVAAVAFSGLLMTAQGALLLGIVSANSLYVTQSNASYWLGFPGTQSVELGRTVPASVLTNLYAEPAISHVEPFLLGSGDWRGIHGGGGISVTVVGIDAQSDSIGLARVVPPNLRARLREPAAVVVDSADSDKLSIGAGDLAEVNGHTVHVIGFIDGLRGLGGVNVVGSLDTARILDQTLPADGGATYFLFNIGKESEQSRVLSHLNKRAPIERFEIWPAKELADMSTSYMLFDSGAGIAFVFATLIAATIGALITSQTLMAAVAGTIPQYATLRALGVPFSGLRKIVIEQAAWVGFSGLVINGVLSVAIGVIAMIYKVPFELDGAVLVSASLVVLVVAILACLLAIHRLRQADPATLLR</sequence>
<keyword evidence="5 7" id="KW-1133">Transmembrane helix</keyword>
<evidence type="ECO:0000256" key="6">
    <source>
        <dbReference type="ARBA" id="ARBA00023136"/>
    </source>
</evidence>
<dbReference type="InterPro" id="IPR003838">
    <property type="entry name" value="ABC3_permease_C"/>
</dbReference>
<dbReference type="Pfam" id="PF02687">
    <property type="entry name" value="FtsX"/>
    <property type="match status" value="1"/>
</dbReference>
<dbReference type="PANTHER" id="PTHR43738:SF1">
    <property type="entry name" value="HEMIN TRANSPORT SYSTEM PERMEASE PROTEIN HRTB-RELATED"/>
    <property type="match status" value="1"/>
</dbReference>
<gene>
    <name evidence="9" type="ORF">GA0061102_1002290</name>
</gene>
<evidence type="ECO:0000256" key="4">
    <source>
        <dbReference type="ARBA" id="ARBA00022692"/>
    </source>
</evidence>
<keyword evidence="4 7" id="KW-0812">Transmembrane</keyword>
<evidence type="ECO:0000313" key="9">
    <source>
        <dbReference type="EMBL" id="SCB12774.1"/>
    </source>
</evidence>
<evidence type="ECO:0000313" key="10">
    <source>
        <dbReference type="Proteomes" id="UP000199435"/>
    </source>
</evidence>
<reference evidence="10" key="1">
    <citation type="submission" date="2016-08" db="EMBL/GenBank/DDBJ databases">
        <authorList>
            <person name="Varghese N."/>
            <person name="Submissions Spin"/>
        </authorList>
    </citation>
    <scope>NUCLEOTIDE SEQUENCE [LARGE SCALE GENOMIC DNA]</scope>
    <source>
        <strain evidence="10">HAMBI 2971</strain>
    </source>
</reference>
<evidence type="ECO:0000256" key="5">
    <source>
        <dbReference type="ARBA" id="ARBA00022989"/>
    </source>
</evidence>
<dbReference type="Proteomes" id="UP000199435">
    <property type="component" value="Unassembled WGS sequence"/>
</dbReference>
<dbReference type="OrthoDB" id="8578584at2"/>
<dbReference type="STRING" id="411945.GA0061102_1002290"/>
<name>A0A1C3UBE9_9HYPH</name>
<dbReference type="PANTHER" id="PTHR43738">
    <property type="entry name" value="ABC TRANSPORTER, MEMBRANE PROTEIN"/>
    <property type="match status" value="1"/>
</dbReference>
<dbReference type="GO" id="GO:0005886">
    <property type="term" value="C:plasma membrane"/>
    <property type="evidence" value="ECO:0007669"/>
    <property type="project" value="UniProtKB-SubCell"/>
</dbReference>
<evidence type="ECO:0000256" key="3">
    <source>
        <dbReference type="ARBA" id="ARBA00022475"/>
    </source>
</evidence>
<feature type="transmembrane region" description="Helical" evidence="7">
    <location>
        <begin position="343"/>
        <end position="365"/>
    </location>
</feature>
<keyword evidence="3" id="KW-1003">Cell membrane</keyword>
<comment type="subcellular location">
    <subcellularLocation>
        <location evidence="1">Cell membrane</location>
        <topology evidence="1">Multi-pass membrane protein</topology>
    </subcellularLocation>
</comment>
<dbReference type="InterPro" id="IPR051125">
    <property type="entry name" value="ABC-4/HrtB_transporter"/>
</dbReference>
<feature type="transmembrane region" description="Helical" evidence="7">
    <location>
        <begin position="249"/>
        <end position="273"/>
    </location>
</feature>
<protein>
    <submittedName>
        <fullName evidence="9">Putative ABC transport system permease protein</fullName>
    </submittedName>
</protein>
<accession>A0A1C3UBE9</accession>
<dbReference type="EMBL" id="FMAH01000002">
    <property type="protein sequence ID" value="SCB12774.1"/>
    <property type="molecule type" value="Genomic_DNA"/>
</dbReference>
<feature type="transmembrane region" description="Helical" evidence="7">
    <location>
        <begin position="20"/>
        <end position="42"/>
    </location>
</feature>
<dbReference type="RefSeq" id="WP_092844175.1">
    <property type="nucleotide sequence ID" value="NZ_FMAH01000002.1"/>
</dbReference>
<proteinExistence type="predicted"/>
<evidence type="ECO:0000256" key="2">
    <source>
        <dbReference type="ARBA" id="ARBA00022448"/>
    </source>
</evidence>
<feature type="domain" description="ABC3 transporter permease C-terminal" evidence="8">
    <location>
        <begin position="261"/>
        <end position="373"/>
    </location>
</feature>
<evidence type="ECO:0000256" key="7">
    <source>
        <dbReference type="SAM" id="Phobius"/>
    </source>
</evidence>
<keyword evidence="6 7" id="KW-0472">Membrane</keyword>
<evidence type="ECO:0000256" key="1">
    <source>
        <dbReference type="ARBA" id="ARBA00004651"/>
    </source>
</evidence>
<keyword evidence="10" id="KW-1185">Reference proteome</keyword>